<keyword evidence="1" id="KW-0694">RNA-binding</keyword>
<reference evidence="3 4" key="1">
    <citation type="journal article" date="2018" name="J. Allergy Clin. Immunol.">
        <title>High-quality assembly of Dermatophagoides pteronyssinus genome and transcriptome reveals a wide range of novel allergens.</title>
        <authorList>
            <person name="Liu X.Y."/>
            <person name="Yang K.Y."/>
            <person name="Wang M.Q."/>
            <person name="Kwok J.S."/>
            <person name="Zeng X."/>
            <person name="Yang Z."/>
            <person name="Xiao X.J."/>
            <person name="Lau C.P."/>
            <person name="Li Y."/>
            <person name="Huang Z.M."/>
            <person name="Ba J.G."/>
            <person name="Yim A.K."/>
            <person name="Ouyang C.Y."/>
            <person name="Ngai S.M."/>
            <person name="Chan T.F."/>
            <person name="Leung E.L."/>
            <person name="Liu L."/>
            <person name="Liu Z.G."/>
            <person name="Tsui S.K."/>
        </authorList>
    </citation>
    <scope>NUCLEOTIDE SEQUENCE [LARGE SCALE GENOMIC DNA]</scope>
    <source>
        <strain evidence="3">Derp</strain>
    </source>
</reference>
<keyword evidence="1" id="KW-0963">Cytoplasm</keyword>
<accession>A0ABQ8IVJ1</accession>
<reference evidence="3 4" key="2">
    <citation type="journal article" date="2022" name="Mol. Biol. Evol.">
        <title>Comparative Genomics Reveals Insights into the Divergent Evolution of Astigmatic Mites and Household Pest Adaptations.</title>
        <authorList>
            <person name="Xiong Q."/>
            <person name="Wan A.T."/>
            <person name="Liu X."/>
            <person name="Fung C.S."/>
            <person name="Xiao X."/>
            <person name="Malainual N."/>
            <person name="Hou J."/>
            <person name="Wang L."/>
            <person name="Wang M."/>
            <person name="Yang K.Y."/>
            <person name="Cui Y."/>
            <person name="Leung E.L."/>
            <person name="Nong W."/>
            <person name="Shin S.K."/>
            <person name="Au S.W."/>
            <person name="Jeong K.Y."/>
            <person name="Chew F.T."/>
            <person name="Hui J.H."/>
            <person name="Leung T.F."/>
            <person name="Tungtrongchitr A."/>
            <person name="Zhong N."/>
            <person name="Liu Z."/>
            <person name="Tsui S.K."/>
        </authorList>
    </citation>
    <scope>NUCLEOTIDE SEQUENCE [LARGE SCALE GENOMIC DNA]</scope>
    <source>
        <strain evidence="3">Derp</strain>
    </source>
</reference>
<gene>
    <name evidence="3" type="ORF">DERP_012539</name>
</gene>
<feature type="region of interest" description="Disordered" evidence="2">
    <location>
        <begin position="123"/>
        <end position="148"/>
    </location>
</feature>
<organism evidence="3 4">
    <name type="scientific">Dermatophagoides pteronyssinus</name>
    <name type="common">European house dust mite</name>
    <dbReference type="NCBI Taxonomy" id="6956"/>
    <lineage>
        <taxon>Eukaryota</taxon>
        <taxon>Metazoa</taxon>
        <taxon>Ecdysozoa</taxon>
        <taxon>Arthropoda</taxon>
        <taxon>Chelicerata</taxon>
        <taxon>Arachnida</taxon>
        <taxon>Acari</taxon>
        <taxon>Acariformes</taxon>
        <taxon>Sarcoptiformes</taxon>
        <taxon>Astigmata</taxon>
        <taxon>Psoroptidia</taxon>
        <taxon>Analgoidea</taxon>
        <taxon>Pyroglyphidae</taxon>
        <taxon>Dermatophagoidinae</taxon>
        <taxon>Dermatophagoides</taxon>
    </lineage>
</organism>
<evidence type="ECO:0000256" key="2">
    <source>
        <dbReference type="SAM" id="MobiDB-lite"/>
    </source>
</evidence>
<evidence type="ECO:0000313" key="4">
    <source>
        <dbReference type="Proteomes" id="UP000887458"/>
    </source>
</evidence>
<comment type="function">
    <text evidence="1">Plays a role in the recruitment of the exosome to pre-rRNA to mediate the 3'-5' end processing of the 5.8S rRNA.</text>
</comment>
<keyword evidence="1" id="KW-0238">DNA-binding</keyword>
<comment type="similarity">
    <text evidence="1">Belongs to the C1D family.</text>
</comment>
<proteinExistence type="inferred from homology"/>
<dbReference type="PANTHER" id="PTHR15341">
    <property type="entry name" value="SUN-COR STEROID HORMONE RECEPTOR CO-REPRESSOR"/>
    <property type="match status" value="1"/>
</dbReference>
<dbReference type="Proteomes" id="UP000887458">
    <property type="component" value="Unassembled WGS sequence"/>
</dbReference>
<evidence type="ECO:0000313" key="3">
    <source>
        <dbReference type="EMBL" id="KAH9414060.1"/>
    </source>
</evidence>
<comment type="subunit">
    <text evidence="1">Monomer and homodimer.</text>
</comment>
<sequence>MADSNLTDKLQKFCSNMTELEQMATNFSNYYFEQMEEPDNDDNVWNKLDTNITFVYANTSIYWLYLLLKETDLTGEHPIKEEITRVRKYMNDYIQIKRDQPTLNIRIAKNMIRNALWDPSNNIAKTDNHDKRKLDVDNNNHTKTKKYK</sequence>
<evidence type="ECO:0000256" key="1">
    <source>
        <dbReference type="RuleBase" id="RU368003"/>
    </source>
</evidence>
<keyword evidence="1" id="KW-0698">rRNA processing</keyword>
<dbReference type="PANTHER" id="PTHR15341:SF3">
    <property type="entry name" value="NUCLEAR NUCLEIC ACID-BINDING PROTEIN C1D"/>
    <property type="match status" value="1"/>
</dbReference>
<dbReference type="InterPro" id="IPR011082">
    <property type="entry name" value="Exosome-assoc_fac/DNA_repair"/>
</dbReference>
<protein>
    <recommendedName>
        <fullName evidence="1">Nuclear nucleic acid-binding protein C1D</fullName>
    </recommendedName>
</protein>
<dbReference type="EMBL" id="NJHN03000114">
    <property type="protein sequence ID" value="KAH9414060.1"/>
    <property type="molecule type" value="Genomic_DNA"/>
</dbReference>
<comment type="caution">
    <text evidence="3">The sequence shown here is derived from an EMBL/GenBank/DDBJ whole genome shotgun (WGS) entry which is preliminary data.</text>
</comment>
<comment type="subcellular location">
    <subcellularLocation>
        <location evidence="1">Cytoplasm</location>
    </subcellularLocation>
    <subcellularLocation>
        <location evidence="1">Nucleus</location>
        <location evidence="1">Nucleolus</location>
    </subcellularLocation>
    <subcellularLocation>
        <location evidence="1">Nucleus</location>
    </subcellularLocation>
</comment>
<name>A0ABQ8IVJ1_DERPT</name>
<feature type="compositionally biased region" description="Basic and acidic residues" evidence="2">
    <location>
        <begin position="126"/>
        <end position="140"/>
    </location>
</feature>
<keyword evidence="4" id="KW-1185">Reference proteome</keyword>
<keyword evidence="1" id="KW-0539">Nucleus</keyword>